<evidence type="ECO:0000256" key="1">
    <source>
        <dbReference type="ARBA" id="ARBA00022729"/>
    </source>
</evidence>
<dbReference type="GO" id="GO:0015920">
    <property type="term" value="P:lipopolysaccharide transport"/>
    <property type="evidence" value="ECO:0007669"/>
    <property type="project" value="TreeGrafter"/>
</dbReference>
<dbReference type="PANTHER" id="PTHR36504:SF1">
    <property type="entry name" value="LIPOPOLYSACCHARIDE EXPORT SYSTEM PROTEIN LPTA"/>
    <property type="match status" value="1"/>
</dbReference>
<dbReference type="RefSeq" id="WP_168442235.1">
    <property type="nucleotide sequence ID" value="NZ_CAAHFG010000001.1"/>
</dbReference>
<dbReference type="InterPro" id="IPR005653">
    <property type="entry name" value="OstA-like_N"/>
</dbReference>
<evidence type="ECO:0000259" key="2">
    <source>
        <dbReference type="Pfam" id="PF03968"/>
    </source>
</evidence>
<dbReference type="EMBL" id="CAAHFG010000001">
    <property type="protein sequence ID" value="VGO14162.1"/>
    <property type="molecule type" value="Genomic_DNA"/>
</dbReference>
<dbReference type="PANTHER" id="PTHR36504">
    <property type="entry name" value="LIPOPOLYSACCHARIDE EXPORT SYSTEM PROTEIN LPTA"/>
    <property type="match status" value="1"/>
</dbReference>
<dbReference type="InterPro" id="IPR052037">
    <property type="entry name" value="LPS_export_LptA"/>
</dbReference>
<keyword evidence="1" id="KW-0732">Signal</keyword>
<dbReference type="GO" id="GO:0009279">
    <property type="term" value="C:cell outer membrane"/>
    <property type="evidence" value="ECO:0007669"/>
    <property type="project" value="TreeGrafter"/>
</dbReference>
<gene>
    <name evidence="3" type="ORF">PDESU_02721</name>
</gene>
<name>A0A6C2U2E7_PONDE</name>
<dbReference type="Pfam" id="PF03968">
    <property type="entry name" value="LptD_N"/>
    <property type="match status" value="2"/>
</dbReference>
<feature type="domain" description="Organic solvent tolerance-like N-terminal" evidence="2">
    <location>
        <begin position="101"/>
        <end position="194"/>
    </location>
</feature>
<dbReference type="PROSITE" id="PS51257">
    <property type="entry name" value="PROKAR_LIPOPROTEIN"/>
    <property type="match status" value="1"/>
</dbReference>
<protein>
    <recommendedName>
        <fullName evidence="2">Organic solvent tolerance-like N-terminal domain-containing protein</fullName>
    </recommendedName>
</protein>
<feature type="domain" description="Organic solvent tolerance-like N-terminal" evidence="2">
    <location>
        <begin position="230"/>
        <end position="329"/>
    </location>
</feature>
<dbReference type="Gene3D" id="2.60.450.10">
    <property type="entry name" value="Lipopolysaccharide (LPS) transport protein A like domain"/>
    <property type="match status" value="2"/>
</dbReference>
<dbReference type="Proteomes" id="UP000366872">
    <property type="component" value="Unassembled WGS sequence"/>
</dbReference>
<dbReference type="AlphaFoldDB" id="A0A6C2U2E7"/>
<accession>A0A6C2U2E7</accession>
<proteinExistence type="predicted"/>
<organism evidence="3 4">
    <name type="scientific">Pontiella desulfatans</name>
    <dbReference type="NCBI Taxonomy" id="2750659"/>
    <lineage>
        <taxon>Bacteria</taxon>
        <taxon>Pseudomonadati</taxon>
        <taxon>Kiritimatiellota</taxon>
        <taxon>Kiritimatiellia</taxon>
        <taxon>Kiritimatiellales</taxon>
        <taxon>Pontiellaceae</taxon>
        <taxon>Pontiella</taxon>
    </lineage>
</organism>
<dbReference type="GO" id="GO:0017089">
    <property type="term" value="F:glycolipid transfer activity"/>
    <property type="evidence" value="ECO:0007669"/>
    <property type="project" value="TreeGrafter"/>
</dbReference>
<evidence type="ECO:0000313" key="3">
    <source>
        <dbReference type="EMBL" id="VGO14162.1"/>
    </source>
</evidence>
<keyword evidence="4" id="KW-1185">Reference proteome</keyword>
<evidence type="ECO:0000313" key="4">
    <source>
        <dbReference type="Proteomes" id="UP000366872"/>
    </source>
</evidence>
<sequence>MSRFILRMALCGCVLLTVACSKRERSDPDAEEWADIQALADEATVVPAAAAPETTAVQGVVVNNPAAVEGEFDAFIARLEQMKTAERKPGETLLTGEGLVLDHTRRYVRMDGNVVVLDDQGTLETESLIGRFSISNELEYVEAKGGVDMVSSNRTASAEEAIYNYRNGFVQMQGQATASDGGNRLSGERIELWIKGDRRMVCEPNALLELTGASGLKMEGISEGVEGDTEIRADRVVYDESKGMAELIGNVRVRDPRAAMNCANVRLFLKDDNEIDWIEALGEVIIQSDDRKALADRATYHADEGRFTLEGEPKVKQGQNIMTGDRIKIWLEPRRMVCEPNARVLLYLDEETKAKFLKDLDE</sequence>
<dbReference type="GO" id="GO:0030288">
    <property type="term" value="C:outer membrane-bounded periplasmic space"/>
    <property type="evidence" value="ECO:0007669"/>
    <property type="project" value="TreeGrafter"/>
</dbReference>
<reference evidence="3 4" key="1">
    <citation type="submission" date="2019-04" db="EMBL/GenBank/DDBJ databases">
        <authorList>
            <person name="Van Vliet M D."/>
        </authorList>
    </citation>
    <scope>NUCLEOTIDE SEQUENCE [LARGE SCALE GENOMIC DNA]</scope>
    <source>
        <strain evidence="3 4">F1</strain>
    </source>
</reference>